<dbReference type="Gene3D" id="3.40.50.10490">
    <property type="entry name" value="Glucose-6-phosphate isomerase like protein, domain 1"/>
    <property type="match status" value="1"/>
</dbReference>
<reference evidence="3 4" key="1">
    <citation type="submission" date="2020-05" db="EMBL/GenBank/DDBJ databases">
        <title>Genetic diversity of Pseudomonas cichorii.</title>
        <authorList>
            <person name="Tani S."/>
            <person name="Yagi H."/>
            <person name="Hashimoto S."/>
            <person name="Iiyama K."/>
            <person name="Furuya N."/>
        </authorList>
    </citation>
    <scope>NUCLEOTIDE SEQUENCE [LARGE SCALE GENOMIC DNA]</scope>
    <source>
        <strain evidence="3 4">LMG 2162</strain>
    </source>
</reference>
<sequence length="88" mass="9063">MLKPVDVLILISYSGETEEVVKLIPSLKSFGNPIIAMTGNGKSTLARPAFACCAGEPCDQLSRLSADDDPKPSGAGSGRGAGRSGRDI</sequence>
<dbReference type="PANTHER" id="PTHR38418">
    <property type="entry name" value="SUGAR ISOMERASE, KPSF/GUTQ (AFU_ORTHOLOGUE AFUA_6G08860)"/>
    <property type="match status" value="1"/>
</dbReference>
<organism evidence="3 4">
    <name type="scientific">Pseudomonas cichorii</name>
    <dbReference type="NCBI Taxonomy" id="36746"/>
    <lineage>
        <taxon>Bacteria</taxon>
        <taxon>Pseudomonadati</taxon>
        <taxon>Pseudomonadota</taxon>
        <taxon>Gammaproteobacteria</taxon>
        <taxon>Pseudomonadales</taxon>
        <taxon>Pseudomonadaceae</taxon>
        <taxon>Pseudomonas</taxon>
    </lineage>
</organism>
<proteinExistence type="predicted"/>
<accession>A0ABQ1DLR9</accession>
<dbReference type="EMBL" id="BLWA01000003">
    <property type="protein sequence ID" value="GFM91782.1"/>
    <property type="molecule type" value="Genomic_DNA"/>
</dbReference>
<evidence type="ECO:0000259" key="2">
    <source>
        <dbReference type="PROSITE" id="PS51464"/>
    </source>
</evidence>
<dbReference type="PROSITE" id="PS51464">
    <property type="entry name" value="SIS"/>
    <property type="match status" value="1"/>
</dbReference>
<dbReference type="InterPro" id="IPR001347">
    <property type="entry name" value="SIS_dom"/>
</dbReference>
<protein>
    <recommendedName>
        <fullName evidence="2">SIS domain-containing protein</fullName>
    </recommendedName>
</protein>
<dbReference type="PANTHER" id="PTHR38418:SF2">
    <property type="entry name" value="SUGAR ISOMERASE, KPSF_GUTQ (AFU_ORTHOLOGUE AFUA_6G08860)"/>
    <property type="match status" value="1"/>
</dbReference>
<name>A0ABQ1DLR9_PSECI</name>
<gene>
    <name evidence="3" type="ORF">PSCICP_17540</name>
</gene>
<keyword evidence="4" id="KW-1185">Reference proteome</keyword>
<dbReference type="Pfam" id="PF01380">
    <property type="entry name" value="SIS"/>
    <property type="match status" value="1"/>
</dbReference>
<evidence type="ECO:0000256" key="1">
    <source>
        <dbReference type="SAM" id="MobiDB-lite"/>
    </source>
</evidence>
<feature type="region of interest" description="Disordered" evidence="1">
    <location>
        <begin position="62"/>
        <end position="88"/>
    </location>
</feature>
<dbReference type="SUPFAM" id="SSF53697">
    <property type="entry name" value="SIS domain"/>
    <property type="match status" value="1"/>
</dbReference>
<evidence type="ECO:0000313" key="4">
    <source>
        <dbReference type="Proteomes" id="UP000614982"/>
    </source>
</evidence>
<feature type="domain" description="SIS" evidence="2">
    <location>
        <begin position="1"/>
        <end position="88"/>
    </location>
</feature>
<comment type="caution">
    <text evidence="3">The sequence shown here is derived from an EMBL/GenBank/DDBJ whole genome shotgun (WGS) entry which is preliminary data.</text>
</comment>
<evidence type="ECO:0000313" key="3">
    <source>
        <dbReference type="EMBL" id="GFM91782.1"/>
    </source>
</evidence>
<dbReference type="Proteomes" id="UP000614982">
    <property type="component" value="Unassembled WGS sequence"/>
</dbReference>
<dbReference type="InterPro" id="IPR046348">
    <property type="entry name" value="SIS_dom_sf"/>
</dbReference>
<feature type="compositionally biased region" description="Gly residues" evidence="1">
    <location>
        <begin position="75"/>
        <end position="88"/>
    </location>
</feature>